<dbReference type="EMBL" id="CP031546">
    <property type="protein sequence ID" value="AXO07060.1"/>
    <property type="molecule type" value="Genomic_DNA"/>
</dbReference>
<gene>
    <name evidence="2" type="ORF">DS732_12200</name>
</gene>
<feature type="transmembrane region" description="Helical" evidence="1">
    <location>
        <begin position="34"/>
        <end position="58"/>
    </location>
</feature>
<sequence>MSWVVIVTSFGFFRIATNVVAPGGSKRPKRYRGLIPLSGVVFVALPTLIGVVIAHIAITKKGIKKPTHCRVLGNQLLGEVSTPHASNHTQLGAVVKYELEQTLRMGKICPPVL</sequence>
<name>A0A346GIG4_ECOLX</name>
<organism evidence="2 3">
    <name type="scientific">Escherichia coli</name>
    <dbReference type="NCBI Taxonomy" id="562"/>
    <lineage>
        <taxon>Bacteria</taxon>
        <taxon>Pseudomonadati</taxon>
        <taxon>Pseudomonadota</taxon>
        <taxon>Gammaproteobacteria</taxon>
        <taxon>Enterobacterales</taxon>
        <taxon>Enterobacteriaceae</taxon>
        <taxon>Escherichia</taxon>
    </lineage>
</organism>
<dbReference type="AlphaFoldDB" id="A0A346GIG4"/>
<keyword evidence="1" id="KW-0472">Membrane</keyword>
<evidence type="ECO:0000313" key="3">
    <source>
        <dbReference type="Proteomes" id="UP000256244"/>
    </source>
</evidence>
<protein>
    <submittedName>
        <fullName evidence="2">Uncharacterized protein</fullName>
    </submittedName>
</protein>
<dbReference type="Proteomes" id="UP000256244">
    <property type="component" value="Chromosome"/>
</dbReference>
<keyword evidence="1" id="KW-0812">Transmembrane</keyword>
<evidence type="ECO:0000313" key="2">
    <source>
        <dbReference type="EMBL" id="AXO07060.1"/>
    </source>
</evidence>
<keyword evidence="1" id="KW-1133">Transmembrane helix</keyword>
<accession>A0A346GIG4</accession>
<evidence type="ECO:0000256" key="1">
    <source>
        <dbReference type="SAM" id="Phobius"/>
    </source>
</evidence>
<reference evidence="2 3" key="1">
    <citation type="submission" date="2018-08" db="EMBL/GenBank/DDBJ databases">
        <title>Complete genome sequencing and genomic characterization of five Escherichia coli strains co-producing MCR-1 and ESBLs from different origins in China.</title>
        <authorList>
            <person name="Bai L."/>
        </authorList>
    </citation>
    <scope>NUCLEOTIDE SEQUENCE [LARGE SCALE GENOMIC DNA]</scope>
    <source>
        <strain evidence="3">cq9</strain>
    </source>
</reference>
<proteinExistence type="predicted"/>